<dbReference type="PATRIC" id="fig|86176.4.peg.3559"/>
<dbReference type="RefSeq" id="WP_044344352.1">
    <property type="nucleotide sequence ID" value="NZ_JYHE01000051.1"/>
</dbReference>
<comment type="caution">
    <text evidence="1">The sequence shown here is derived from an EMBL/GenBank/DDBJ whole genome shotgun (WGS) entry which is preliminary data.</text>
</comment>
<sequence>MRVFSAHPGPILAFPALLLIVSTVSAADIWVVTDARHPVAGAQAASRIIRLDAPQSIEAELSAKLPADPQQATEVVRQRLNDGGQALQQRLRDAYQGVTDAWSLGITSIPAVVVDRRFVVYGEDNLDEAVARIARHRGEQP</sequence>
<dbReference type="Pfam" id="PF07511">
    <property type="entry name" value="DUF1525"/>
    <property type="match status" value="1"/>
</dbReference>
<accession>A0A0N8S6H7</accession>
<name>A0A0N8S6H7_9PSED</name>
<reference evidence="1 2" key="1">
    <citation type="submission" date="2015-09" db="EMBL/GenBank/DDBJ databases">
        <title>Genome announcement of multiple Pseudomonas syringae strains.</title>
        <authorList>
            <person name="Thakur S."/>
            <person name="Wang P.W."/>
            <person name="Gong Y."/>
            <person name="Weir B.S."/>
            <person name="Guttman D.S."/>
        </authorList>
    </citation>
    <scope>NUCLEOTIDE SEQUENCE [LARGE SCALE GENOMIC DNA]</scope>
    <source>
        <strain evidence="1 2">ICMP6289</strain>
    </source>
</reference>
<dbReference type="NCBIfam" id="TIGR03757">
    <property type="entry name" value="conj_TIGR03757"/>
    <property type="match status" value="1"/>
</dbReference>
<dbReference type="EMBL" id="LJQT01000013">
    <property type="protein sequence ID" value="KPX96023.1"/>
    <property type="molecule type" value="Genomic_DNA"/>
</dbReference>
<protein>
    <recommendedName>
        <fullName evidence="3">TIGR03757 family integrating conjugative element protein</fullName>
    </recommendedName>
</protein>
<evidence type="ECO:0008006" key="3">
    <source>
        <dbReference type="Google" id="ProtNLM"/>
    </source>
</evidence>
<keyword evidence="2" id="KW-1185">Reference proteome</keyword>
<dbReference type="AlphaFoldDB" id="A0A0N8S6H7"/>
<dbReference type="InterPro" id="IPR011090">
    <property type="entry name" value="Integr_conj_element_PFL4709"/>
</dbReference>
<organism evidence="1 2">
    <name type="scientific">Pseudomonas meliae</name>
    <dbReference type="NCBI Taxonomy" id="86176"/>
    <lineage>
        <taxon>Bacteria</taxon>
        <taxon>Pseudomonadati</taxon>
        <taxon>Pseudomonadota</taxon>
        <taxon>Gammaproteobacteria</taxon>
        <taxon>Pseudomonadales</taxon>
        <taxon>Pseudomonadaceae</taxon>
        <taxon>Pseudomonas</taxon>
    </lineage>
</organism>
<evidence type="ECO:0000313" key="1">
    <source>
        <dbReference type="EMBL" id="KPX96023.1"/>
    </source>
</evidence>
<proteinExistence type="predicted"/>
<gene>
    <name evidence="1" type="ORF">ALO64_03195</name>
</gene>
<dbReference type="Proteomes" id="UP000050455">
    <property type="component" value="Unassembled WGS sequence"/>
</dbReference>
<evidence type="ECO:0000313" key="2">
    <source>
        <dbReference type="Proteomes" id="UP000050455"/>
    </source>
</evidence>